<proteinExistence type="predicted"/>
<evidence type="ECO:0000256" key="1">
    <source>
        <dbReference type="SAM" id="MobiDB-lite"/>
    </source>
</evidence>
<protein>
    <submittedName>
        <fullName evidence="2">Uncharacterized protein</fullName>
    </submittedName>
</protein>
<feature type="compositionally biased region" description="Pro residues" evidence="1">
    <location>
        <begin position="87"/>
        <end position="96"/>
    </location>
</feature>
<reference evidence="2" key="1">
    <citation type="submission" date="2023-07" db="EMBL/GenBank/DDBJ databases">
        <title>Black Yeasts Isolated from many extreme environments.</title>
        <authorList>
            <person name="Coleine C."/>
            <person name="Stajich J.E."/>
            <person name="Selbmann L."/>
        </authorList>
    </citation>
    <scope>NUCLEOTIDE SEQUENCE</scope>
    <source>
        <strain evidence="2">CCFEE 5485</strain>
    </source>
</reference>
<feature type="compositionally biased region" description="Low complexity" evidence="1">
    <location>
        <begin position="97"/>
        <end position="110"/>
    </location>
</feature>
<gene>
    <name evidence="2" type="ORF">LTR78_005360</name>
</gene>
<dbReference type="AlphaFoldDB" id="A0AAE1C1J4"/>
<evidence type="ECO:0000313" key="3">
    <source>
        <dbReference type="Proteomes" id="UP001274830"/>
    </source>
</evidence>
<name>A0AAE1C1J4_9PEZI</name>
<feature type="compositionally biased region" description="Gly residues" evidence="1">
    <location>
        <begin position="240"/>
        <end position="259"/>
    </location>
</feature>
<feature type="region of interest" description="Disordered" evidence="1">
    <location>
        <begin position="233"/>
        <end position="259"/>
    </location>
</feature>
<sequence>MPPIPVHIDDPITPIKAQGVTPQTTAAAPGSRGPASNIATTTTAAAPASYPPAQPGAAALPAPTPYLPRAQPEPTRTTARGTEDQYAPPPPQPGAVPTPFSRQAPTTTSTLPPPPRAGETPQKQGTAFTSMLNSMYTPPTPAQNLSQNYAPTHSTSTAGTQPGQATTPLRSGPTTLNLGPVASPAVGTAQDRRISSDHPPGYVQNAYAQDMSPAQRASLDQETRRESFVTQLGLGSDGMRSGGDGGGRGGGGEGWGEGVEGAWSAAKGWLGKAGTAIAEGEEQVWKRINGR</sequence>
<organism evidence="2 3">
    <name type="scientific">Recurvomyces mirabilis</name>
    <dbReference type="NCBI Taxonomy" id="574656"/>
    <lineage>
        <taxon>Eukaryota</taxon>
        <taxon>Fungi</taxon>
        <taxon>Dikarya</taxon>
        <taxon>Ascomycota</taxon>
        <taxon>Pezizomycotina</taxon>
        <taxon>Dothideomycetes</taxon>
        <taxon>Dothideomycetidae</taxon>
        <taxon>Mycosphaerellales</taxon>
        <taxon>Teratosphaeriaceae</taxon>
        <taxon>Recurvomyces</taxon>
    </lineage>
</organism>
<feature type="compositionally biased region" description="Polar residues" evidence="1">
    <location>
        <begin position="121"/>
        <end position="177"/>
    </location>
</feature>
<feature type="compositionally biased region" description="Low complexity" evidence="1">
    <location>
        <begin position="39"/>
        <end position="48"/>
    </location>
</feature>
<comment type="caution">
    <text evidence="2">The sequence shown here is derived from an EMBL/GenBank/DDBJ whole genome shotgun (WGS) entry which is preliminary data.</text>
</comment>
<dbReference type="EMBL" id="JAUTXT010000018">
    <property type="protein sequence ID" value="KAK3674638.1"/>
    <property type="molecule type" value="Genomic_DNA"/>
</dbReference>
<evidence type="ECO:0000313" key="2">
    <source>
        <dbReference type="EMBL" id="KAK3674638.1"/>
    </source>
</evidence>
<feature type="region of interest" description="Disordered" evidence="1">
    <location>
        <begin position="1"/>
        <end position="200"/>
    </location>
</feature>
<keyword evidence="3" id="KW-1185">Reference proteome</keyword>
<dbReference type="Proteomes" id="UP001274830">
    <property type="component" value="Unassembled WGS sequence"/>
</dbReference>
<accession>A0AAE1C1J4</accession>